<evidence type="ECO:0000313" key="1">
    <source>
        <dbReference type="EMBL" id="HIX86089.1"/>
    </source>
</evidence>
<protein>
    <submittedName>
        <fullName evidence="1">Uncharacterized protein</fullName>
    </submittedName>
</protein>
<evidence type="ECO:0000313" key="2">
    <source>
        <dbReference type="Proteomes" id="UP000823847"/>
    </source>
</evidence>
<reference evidence="1" key="1">
    <citation type="journal article" date="2021" name="PeerJ">
        <title>Extensive microbial diversity within the chicken gut microbiome revealed by metagenomics and culture.</title>
        <authorList>
            <person name="Gilroy R."/>
            <person name="Ravi A."/>
            <person name="Getino M."/>
            <person name="Pursley I."/>
            <person name="Horton D.L."/>
            <person name="Alikhan N.F."/>
            <person name="Baker D."/>
            <person name="Gharbi K."/>
            <person name="Hall N."/>
            <person name="Watson M."/>
            <person name="Adriaenssens E.M."/>
            <person name="Foster-Nyarko E."/>
            <person name="Jarju S."/>
            <person name="Secka A."/>
            <person name="Antonio M."/>
            <person name="Oren A."/>
            <person name="Chaudhuri R.R."/>
            <person name="La Ragione R."/>
            <person name="Hildebrand F."/>
            <person name="Pallen M.J."/>
        </authorList>
    </citation>
    <scope>NUCLEOTIDE SEQUENCE</scope>
    <source>
        <strain evidence="1">ChiHecec2B26-12326</strain>
    </source>
</reference>
<dbReference type="AlphaFoldDB" id="A0A9D1XU49"/>
<dbReference type="EMBL" id="DXEN01000041">
    <property type="protein sequence ID" value="HIX86089.1"/>
    <property type="molecule type" value="Genomic_DNA"/>
</dbReference>
<comment type="caution">
    <text evidence="1">The sequence shown here is derived from an EMBL/GenBank/DDBJ whole genome shotgun (WGS) entry which is preliminary data.</text>
</comment>
<proteinExistence type="predicted"/>
<name>A0A9D1XU49_9BACT</name>
<reference evidence="1" key="2">
    <citation type="submission" date="2021-04" db="EMBL/GenBank/DDBJ databases">
        <authorList>
            <person name="Gilroy R."/>
        </authorList>
    </citation>
    <scope>NUCLEOTIDE SEQUENCE</scope>
    <source>
        <strain evidence="1">ChiHecec2B26-12326</strain>
    </source>
</reference>
<dbReference type="Proteomes" id="UP000823847">
    <property type="component" value="Unassembled WGS sequence"/>
</dbReference>
<sequence>METTTTPSLRTFEVTIPEQYTDTLKQFIKALKGKIKAEKKTGLDEALEDVKAGRVYRAQSTKDLMEQILG</sequence>
<accession>A0A9D1XU49</accession>
<organism evidence="1 2">
    <name type="scientific">Candidatus Parabacteroides intestinigallinarum</name>
    <dbReference type="NCBI Taxonomy" id="2838722"/>
    <lineage>
        <taxon>Bacteria</taxon>
        <taxon>Pseudomonadati</taxon>
        <taxon>Bacteroidota</taxon>
        <taxon>Bacteroidia</taxon>
        <taxon>Bacteroidales</taxon>
        <taxon>Tannerellaceae</taxon>
        <taxon>Parabacteroides</taxon>
    </lineage>
</organism>
<gene>
    <name evidence="1" type="ORF">H9848_05730</name>
</gene>